<comment type="function">
    <text evidence="6">Forms chloride channels.</text>
</comment>
<dbReference type="EMBL" id="OB666423">
    <property type="protein sequence ID" value="CAD7233517.1"/>
    <property type="molecule type" value="Genomic_DNA"/>
</dbReference>
<dbReference type="GO" id="GO:0034707">
    <property type="term" value="C:chloride channel complex"/>
    <property type="evidence" value="ECO:0007669"/>
    <property type="project" value="UniProtKB-KW"/>
</dbReference>
<reference evidence="7" key="1">
    <citation type="submission" date="2020-11" db="EMBL/GenBank/DDBJ databases">
        <authorList>
            <person name="Tran Van P."/>
        </authorList>
    </citation>
    <scope>NUCLEOTIDE SEQUENCE</scope>
</reference>
<comment type="subcellular location">
    <subcellularLocation>
        <location evidence="6">Cell membrane</location>
        <topology evidence="6">Multi-pass membrane protein</topology>
    </subcellularLocation>
    <subcellularLocation>
        <location evidence="1">Membrane</location>
    </subcellularLocation>
</comment>
<dbReference type="PANTHER" id="PTHR10736">
    <property type="entry name" value="BESTROPHIN"/>
    <property type="match status" value="1"/>
</dbReference>
<protein>
    <recommendedName>
        <fullName evidence="6">Bestrophin homolog</fullName>
    </recommendedName>
</protein>
<name>A0A7R8WKN0_9CRUS</name>
<evidence type="ECO:0000256" key="2">
    <source>
        <dbReference type="ARBA" id="ARBA00022692"/>
    </source>
</evidence>
<keyword evidence="6" id="KW-0407">Ion channel</keyword>
<proteinExistence type="inferred from homology"/>
<dbReference type="InterPro" id="IPR000615">
    <property type="entry name" value="Bestrophin"/>
</dbReference>
<feature type="transmembrane region" description="Helical" evidence="6">
    <location>
        <begin position="77"/>
        <end position="100"/>
    </location>
</feature>
<keyword evidence="6" id="KW-1003">Cell membrane</keyword>
<dbReference type="OrthoDB" id="201595at2759"/>
<keyword evidence="3 6" id="KW-1133">Transmembrane helix</keyword>
<feature type="transmembrane region" description="Helical" evidence="6">
    <location>
        <begin position="141"/>
        <end position="161"/>
    </location>
</feature>
<dbReference type="AlphaFoldDB" id="A0A7R8WKN0"/>
<evidence type="ECO:0000256" key="3">
    <source>
        <dbReference type="ARBA" id="ARBA00022989"/>
    </source>
</evidence>
<evidence type="ECO:0000256" key="5">
    <source>
        <dbReference type="ARBA" id="ARBA00034769"/>
    </source>
</evidence>
<comment type="similarity">
    <text evidence="5 6">Belongs to the anion channel-forming bestrophin (TC 1.A.46) family. Calcium-sensitive chloride channel subfamily.</text>
</comment>
<organism evidence="7">
    <name type="scientific">Cyprideis torosa</name>
    <dbReference type="NCBI Taxonomy" id="163714"/>
    <lineage>
        <taxon>Eukaryota</taxon>
        <taxon>Metazoa</taxon>
        <taxon>Ecdysozoa</taxon>
        <taxon>Arthropoda</taxon>
        <taxon>Crustacea</taxon>
        <taxon>Oligostraca</taxon>
        <taxon>Ostracoda</taxon>
        <taxon>Podocopa</taxon>
        <taxon>Podocopida</taxon>
        <taxon>Cytherocopina</taxon>
        <taxon>Cytheroidea</taxon>
        <taxon>Cytherideidae</taxon>
        <taxon>Cyprideis</taxon>
    </lineage>
</organism>
<evidence type="ECO:0000256" key="4">
    <source>
        <dbReference type="ARBA" id="ARBA00023136"/>
    </source>
</evidence>
<keyword evidence="6" id="KW-0406">Ion transport</keyword>
<dbReference type="InterPro" id="IPR021134">
    <property type="entry name" value="Bestrophin-like"/>
</dbReference>
<sequence>GLLDEAEKKLLEAYEAKNDHGIWFYPLVWAIDLLSRALAEKKITVGSPHQTLVRAIVDFRNGLYTLKSYELVSFPPLYTQVATIFVYGYFLFTIFGHQWLDPTKDDFNKYRVDFYFPILTTMEGSVCWRDLMGSAAFVETLFYRDYLIIVFTGGAIFYHYFRQSQTEWLSFGEAVCFCLLDEAEKKLLEAYEAKNDHGVWFYPLVWAIDLLSRALAEGKITVGSPHQTLVRAIVDFRNGLYTLKSYELVSFPPMYTQVATIFVYGYFLFTIFGHQWLDPTKDDFNKYRVDFYFPILTTMEIEGIHRLPSSGHDEIVQLATSPRELPSISMYNGSQ</sequence>
<keyword evidence="6" id="KW-0813">Transport</keyword>
<gene>
    <name evidence="7" type="ORF">CTOB1V02_LOCUS11338</name>
</gene>
<evidence type="ECO:0000256" key="6">
    <source>
        <dbReference type="RuleBase" id="RU363126"/>
    </source>
</evidence>
<feature type="non-terminal residue" evidence="7">
    <location>
        <position position="1"/>
    </location>
</feature>
<dbReference type="GO" id="GO:0005886">
    <property type="term" value="C:plasma membrane"/>
    <property type="evidence" value="ECO:0007669"/>
    <property type="project" value="UniProtKB-SubCell"/>
</dbReference>
<keyword evidence="4 6" id="KW-0472">Membrane</keyword>
<keyword evidence="6" id="KW-0868">Chloride</keyword>
<evidence type="ECO:0000313" key="7">
    <source>
        <dbReference type="EMBL" id="CAD7233517.1"/>
    </source>
</evidence>
<keyword evidence="6" id="KW-0869">Chloride channel</keyword>
<accession>A0A7R8WKN0</accession>
<keyword evidence="2 6" id="KW-0812">Transmembrane</keyword>
<feature type="transmembrane region" description="Helical" evidence="6">
    <location>
        <begin position="254"/>
        <end position="277"/>
    </location>
</feature>
<evidence type="ECO:0000256" key="1">
    <source>
        <dbReference type="ARBA" id="ARBA00004370"/>
    </source>
</evidence>
<dbReference type="GO" id="GO:0005254">
    <property type="term" value="F:chloride channel activity"/>
    <property type="evidence" value="ECO:0007669"/>
    <property type="project" value="UniProtKB-KW"/>
</dbReference>
<dbReference type="Pfam" id="PF01062">
    <property type="entry name" value="Bestrophin"/>
    <property type="match status" value="2"/>
</dbReference>